<feature type="compositionally biased region" description="Low complexity" evidence="1">
    <location>
        <begin position="29"/>
        <end position="49"/>
    </location>
</feature>
<dbReference type="Pfam" id="PF03640">
    <property type="entry name" value="Lipoprotein_15"/>
    <property type="match status" value="2"/>
</dbReference>
<organism evidence="3 4">
    <name type="scientific">Streptomyces lannensis</name>
    <dbReference type="NCBI Taxonomy" id="766498"/>
    <lineage>
        <taxon>Bacteria</taxon>
        <taxon>Bacillati</taxon>
        <taxon>Actinomycetota</taxon>
        <taxon>Actinomycetes</taxon>
        <taxon>Kitasatosporales</taxon>
        <taxon>Streptomycetaceae</taxon>
        <taxon>Streptomyces</taxon>
    </lineage>
</organism>
<dbReference type="PANTHER" id="PTHR39335:SF1">
    <property type="entry name" value="BLL4220 PROTEIN"/>
    <property type="match status" value="1"/>
</dbReference>
<reference evidence="4" key="1">
    <citation type="journal article" date="2019" name="Int. J. Syst. Evol. Microbiol.">
        <title>The Global Catalogue of Microorganisms (GCM) 10K type strain sequencing project: providing services to taxonomists for standard genome sequencing and annotation.</title>
        <authorList>
            <consortium name="The Broad Institute Genomics Platform"/>
            <consortium name="The Broad Institute Genome Sequencing Center for Infectious Disease"/>
            <person name="Wu L."/>
            <person name="Ma J."/>
        </authorList>
    </citation>
    <scope>NUCLEOTIDE SEQUENCE [LARGE SCALE GENOMIC DNA]</scope>
    <source>
        <strain evidence="4">JCM 16578</strain>
    </source>
</reference>
<keyword evidence="4" id="KW-1185">Reference proteome</keyword>
<feature type="signal peptide" evidence="2">
    <location>
        <begin position="1"/>
        <end position="21"/>
    </location>
</feature>
<evidence type="ECO:0008006" key="5">
    <source>
        <dbReference type="Google" id="ProtNLM"/>
    </source>
</evidence>
<feature type="chain" id="PRO_5045319796" description="Lipoprotein" evidence="2">
    <location>
        <begin position="22"/>
        <end position="213"/>
    </location>
</feature>
<name>A0ABP7KUR2_9ACTN</name>
<feature type="compositionally biased region" description="Gly residues" evidence="1">
    <location>
        <begin position="50"/>
        <end position="73"/>
    </location>
</feature>
<comment type="caution">
    <text evidence="3">The sequence shown here is derived from an EMBL/GenBank/DDBJ whole genome shotgun (WGS) entry which is preliminary data.</text>
</comment>
<evidence type="ECO:0000256" key="2">
    <source>
        <dbReference type="SAM" id="SignalP"/>
    </source>
</evidence>
<dbReference type="PANTHER" id="PTHR39335">
    <property type="entry name" value="BLL4220 PROTEIN"/>
    <property type="match status" value="1"/>
</dbReference>
<evidence type="ECO:0000313" key="4">
    <source>
        <dbReference type="Proteomes" id="UP001501563"/>
    </source>
</evidence>
<dbReference type="InterPro" id="IPR005297">
    <property type="entry name" value="Lipoprotein_repeat"/>
</dbReference>
<evidence type="ECO:0000256" key="1">
    <source>
        <dbReference type="SAM" id="MobiDB-lite"/>
    </source>
</evidence>
<dbReference type="Proteomes" id="UP001501563">
    <property type="component" value="Unassembled WGS sequence"/>
</dbReference>
<accession>A0ABP7KUR2</accession>
<dbReference type="EMBL" id="BAAAZA010000023">
    <property type="protein sequence ID" value="GAA3887657.1"/>
    <property type="molecule type" value="Genomic_DNA"/>
</dbReference>
<feature type="region of interest" description="Disordered" evidence="1">
    <location>
        <begin position="29"/>
        <end position="96"/>
    </location>
</feature>
<keyword evidence="2" id="KW-0732">Signal</keyword>
<evidence type="ECO:0000313" key="3">
    <source>
        <dbReference type="EMBL" id="GAA3887657.1"/>
    </source>
</evidence>
<proteinExistence type="predicted"/>
<protein>
    <recommendedName>
        <fullName evidence="5">Lipoprotein</fullName>
    </recommendedName>
</protein>
<dbReference type="RefSeq" id="WP_345552809.1">
    <property type="nucleotide sequence ID" value="NZ_BAAAZA010000023.1"/>
</dbReference>
<dbReference type="PROSITE" id="PS51257">
    <property type="entry name" value="PROKAR_LIPOPROTEIN"/>
    <property type="match status" value="1"/>
</dbReference>
<gene>
    <name evidence="3" type="ORF">GCM10022207_63760</name>
</gene>
<sequence>MTRSYASLGLAAALSSVLLLAGCGGSDSGAASSAPSAPASVPPAAAGSSGTAGGSGGSGAAGDAGSNGTGNGAAAGQAPQPAQSTNPSGGYWPATVQLGHNDRLGNTVVDGEGFTLYRFDPDSANPSKATCVGDCAVTWPPVLANDKIVFQRLYRDKISTVTRPDGTQQVTIGGWPVYRFSKDTAAGEIKGEGVGGTWFAVAPDGTKAKDSRD</sequence>